<evidence type="ECO:0000256" key="5">
    <source>
        <dbReference type="ARBA" id="ARBA00022755"/>
    </source>
</evidence>
<evidence type="ECO:0000256" key="8">
    <source>
        <dbReference type="ARBA" id="ARBA00050488"/>
    </source>
</evidence>
<proteinExistence type="inferred from homology"/>
<dbReference type="PIRSF" id="PIRSF000414">
    <property type="entry name" value="AICARFT_IMPCHas"/>
    <property type="match status" value="1"/>
</dbReference>
<dbReference type="InterPro" id="IPR016193">
    <property type="entry name" value="Cytidine_deaminase-like"/>
</dbReference>
<comment type="catalytic activity">
    <reaction evidence="8 10">
        <text>(6R)-10-formyltetrahydrofolate + 5-amino-1-(5-phospho-beta-D-ribosyl)imidazole-4-carboxamide = 5-formamido-1-(5-phospho-D-ribosyl)imidazole-4-carboxamide + (6S)-5,6,7,8-tetrahydrofolate</text>
        <dbReference type="Rhea" id="RHEA:22192"/>
        <dbReference type="ChEBI" id="CHEBI:57453"/>
        <dbReference type="ChEBI" id="CHEBI:58467"/>
        <dbReference type="ChEBI" id="CHEBI:58475"/>
        <dbReference type="ChEBI" id="CHEBI:195366"/>
        <dbReference type="EC" id="2.1.2.3"/>
    </reaction>
</comment>
<dbReference type="UniPathway" id="UPA00074">
    <property type="reaction ID" value="UER00133"/>
</dbReference>
<keyword evidence="6 10" id="KW-0378">Hydrolase</keyword>
<evidence type="ECO:0000259" key="11">
    <source>
        <dbReference type="PROSITE" id="PS51855"/>
    </source>
</evidence>
<organism evidence="12 13">
    <name type="scientific">Pseudidiomarina piscicola</name>
    <dbReference type="NCBI Taxonomy" id="2614830"/>
    <lineage>
        <taxon>Bacteria</taxon>
        <taxon>Pseudomonadati</taxon>
        <taxon>Pseudomonadota</taxon>
        <taxon>Gammaproteobacteria</taxon>
        <taxon>Alteromonadales</taxon>
        <taxon>Idiomarinaceae</taxon>
        <taxon>Pseudidiomarina</taxon>
    </lineage>
</organism>
<keyword evidence="4 10" id="KW-0808">Transferase</keyword>
<keyword evidence="5 10" id="KW-0658">Purine biosynthesis</keyword>
<dbReference type="Gene3D" id="3.40.140.20">
    <property type="match status" value="2"/>
</dbReference>
<dbReference type="FunFam" id="3.40.140.20:FF:000001">
    <property type="entry name" value="Bifunctional purine biosynthesis protein PurH"/>
    <property type="match status" value="1"/>
</dbReference>
<dbReference type="PROSITE" id="PS51855">
    <property type="entry name" value="MGS"/>
    <property type="match status" value="1"/>
</dbReference>
<evidence type="ECO:0000256" key="10">
    <source>
        <dbReference type="HAMAP-Rule" id="MF_00139"/>
    </source>
</evidence>
<evidence type="ECO:0000256" key="7">
    <source>
        <dbReference type="ARBA" id="ARBA00023268"/>
    </source>
</evidence>
<dbReference type="GO" id="GO:0006189">
    <property type="term" value="P:'de novo' IMP biosynthetic process"/>
    <property type="evidence" value="ECO:0007669"/>
    <property type="project" value="UniProtKB-UniRule"/>
</dbReference>
<dbReference type="SMART" id="SM00851">
    <property type="entry name" value="MGS"/>
    <property type="match status" value="1"/>
</dbReference>
<dbReference type="HAMAP" id="MF_00139">
    <property type="entry name" value="PurH"/>
    <property type="match status" value="1"/>
</dbReference>
<comment type="similarity">
    <text evidence="3 10">Belongs to the PurH family.</text>
</comment>
<dbReference type="GO" id="GO:0003937">
    <property type="term" value="F:IMP cyclohydrolase activity"/>
    <property type="evidence" value="ECO:0007669"/>
    <property type="project" value="UniProtKB-UniRule"/>
</dbReference>
<dbReference type="AlphaFoldDB" id="A0A6S6WPT2"/>
<dbReference type="Proteomes" id="UP000481517">
    <property type="component" value="Unassembled WGS sequence"/>
</dbReference>
<dbReference type="PANTHER" id="PTHR11692">
    <property type="entry name" value="BIFUNCTIONAL PURINE BIOSYNTHESIS PROTEIN PURH"/>
    <property type="match status" value="1"/>
</dbReference>
<dbReference type="GO" id="GO:0004643">
    <property type="term" value="F:phosphoribosylaminoimidazolecarboxamide formyltransferase activity"/>
    <property type="evidence" value="ECO:0007669"/>
    <property type="project" value="UniProtKB-UniRule"/>
</dbReference>
<keyword evidence="7 10" id="KW-0511">Multifunctional enzyme</keyword>
<dbReference type="EC" id="2.1.2.3" evidence="10"/>
<dbReference type="SMART" id="SM00798">
    <property type="entry name" value="AICARFT_IMPCHas"/>
    <property type="match status" value="1"/>
</dbReference>
<evidence type="ECO:0000256" key="1">
    <source>
        <dbReference type="ARBA" id="ARBA00004844"/>
    </source>
</evidence>
<gene>
    <name evidence="10 12" type="primary">purH</name>
    <name evidence="12" type="ORF">PSI9734_02146</name>
</gene>
<dbReference type="InterPro" id="IPR002695">
    <property type="entry name" value="PurH-like"/>
</dbReference>
<evidence type="ECO:0000256" key="6">
    <source>
        <dbReference type="ARBA" id="ARBA00022801"/>
    </source>
</evidence>
<dbReference type="GO" id="GO:0005829">
    <property type="term" value="C:cytosol"/>
    <property type="evidence" value="ECO:0007669"/>
    <property type="project" value="TreeGrafter"/>
</dbReference>
<evidence type="ECO:0000256" key="2">
    <source>
        <dbReference type="ARBA" id="ARBA00004954"/>
    </source>
</evidence>
<sequence>MVTIMTSRPIQRALLSVSDKTGIVEFAQALQQRGVQILSTGGTARLLREHEVTVTDVSEHTGQAEIMDGRVKTLHPKIHGGILGRRGTDDGVMQEQDIAPIDMVVVNLYPFASTVADPNCSHQDAVENIDIGGPTMVRAAAKNHQDVTIVVNANDYDRVIAEMDTQANSLSFDTRLDLAVRAFEHTAQYDGMIANHFGARLPQQESPFPRTFNAQFEKKQDLRYGENSHQQAAFYVSAQPQEASVATSVQLQGKALSFNNIADTDAALECVKSFSAPACVIVKHANPCGVAVGESCLDAYDRAFKTDPTSAFGGIIAFNRELDEATAKAIIERQFVEVIIAPSVSEAAQQIVASKANVRLLSAGQWPAQRTPSLDFKRVNGGLLVQDNDLGSITEDELRVVSKVQPTAAQIDDLLFCWKVAKFVKSNAIVYAKDGMTIGVGAGQMSRVYSAKIAGIKAADEGLEVAGSVMASDAFFPFRDGIDAAAEAGIKAIIQPGGSIRDDEIIQAADEHGIAMLFTGMRHFRH</sequence>
<protein>
    <recommendedName>
        <fullName evidence="10">Bifunctional purine biosynthesis protein PurH</fullName>
    </recommendedName>
    <domain>
        <recommendedName>
            <fullName evidence="10">Phosphoribosylaminoimidazolecarboxamide formyltransferase</fullName>
            <ecNumber evidence="10">2.1.2.3</ecNumber>
        </recommendedName>
        <alternativeName>
            <fullName evidence="10">AICAR transformylase</fullName>
        </alternativeName>
    </domain>
    <domain>
        <recommendedName>
            <fullName evidence="10">IMP cyclohydrolase</fullName>
            <ecNumber evidence="10">3.5.4.10</ecNumber>
        </recommendedName>
        <alternativeName>
            <fullName evidence="10">ATIC</fullName>
        </alternativeName>
        <alternativeName>
            <fullName evidence="10">IMP synthase</fullName>
        </alternativeName>
        <alternativeName>
            <fullName evidence="10">Inosinicase</fullName>
        </alternativeName>
    </domain>
</protein>
<accession>A0A6S6WPT2</accession>
<evidence type="ECO:0000256" key="4">
    <source>
        <dbReference type="ARBA" id="ARBA00022679"/>
    </source>
</evidence>
<dbReference type="SUPFAM" id="SSF53927">
    <property type="entry name" value="Cytidine deaminase-like"/>
    <property type="match status" value="1"/>
</dbReference>
<feature type="domain" description="MGS-like" evidence="11">
    <location>
        <begin position="5"/>
        <end position="151"/>
    </location>
</feature>
<evidence type="ECO:0000313" key="13">
    <source>
        <dbReference type="Proteomes" id="UP000481517"/>
    </source>
</evidence>
<reference evidence="12 13" key="1">
    <citation type="submission" date="2020-02" db="EMBL/GenBank/DDBJ databases">
        <authorList>
            <person name="Rodrigo-Torres L."/>
            <person name="Arahal R. D."/>
            <person name="Lucena T."/>
        </authorList>
    </citation>
    <scope>NUCLEOTIDE SEQUENCE [LARGE SCALE GENOMIC DNA]</scope>
    <source>
        <strain evidence="12 13">CECT 9734</strain>
    </source>
</reference>
<dbReference type="EMBL" id="CADCXY010000006">
    <property type="protein sequence ID" value="CAB0151780.1"/>
    <property type="molecule type" value="Genomic_DNA"/>
</dbReference>
<keyword evidence="13" id="KW-1185">Reference proteome</keyword>
<evidence type="ECO:0000313" key="12">
    <source>
        <dbReference type="EMBL" id="CAB0151780.1"/>
    </source>
</evidence>
<evidence type="ECO:0000256" key="3">
    <source>
        <dbReference type="ARBA" id="ARBA00007667"/>
    </source>
</evidence>
<dbReference type="PANTHER" id="PTHR11692:SF0">
    <property type="entry name" value="BIFUNCTIONAL PURINE BIOSYNTHESIS PROTEIN ATIC"/>
    <property type="match status" value="1"/>
</dbReference>
<comment type="pathway">
    <text evidence="1 10">Purine metabolism; IMP biosynthesis via de novo pathway; IMP from 5-formamido-1-(5-phospho-D-ribosyl)imidazole-4-carboxamide: step 1/1.</text>
</comment>
<name>A0A6S6WPT2_9GAMM</name>
<dbReference type="Pfam" id="PF02142">
    <property type="entry name" value="MGS"/>
    <property type="match status" value="1"/>
</dbReference>
<comment type="catalytic activity">
    <reaction evidence="9 10">
        <text>IMP + H2O = 5-formamido-1-(5-phospho-D-ribosyl)imidazole-4-carboxamide</text>
        <dbReference type="Rhea" id="RHEA:18445"/>
        <dbReference type="ChEBI" id="CHEBI:15377"/>
        <dbReference type="ChEBI" id="CHEBI:58053"/>
        <dbReference type="ChEBI" id="CHEBI:58467"/>
        <dbReference type="EC" id="3.5.4.10"/>
    </reaction>
</comment>
<dbReference type="InterPro" id="IPR024051">
    <property type="entry name" value="AICAR_Tfase_dup_dom_sf"/>
</dbReference>
<evidence type="ECO:0000256" key="9">
    <source>
        <dbReference type="ARBA" id="ARBA00050687"/>
    </source>
</evidence>
<comment type="domain">
    <text evidence="10">The IMP cyclohydrolase activity resides in the N-terminal region.</text>
</comment>
<dbReference type="InterPro" id="IPR011607">
    <property type="entry name" value="MGS-like_dom"/>
</dbReference>
<dbReference type="NCBIfam" id="TIGR00355">
    <property type="entry name" value="purH"/>
    <property type="match status" value="1"/>
</dbReference>
<dbReference type="FunFam" id="3.40.140.20:FF:000002">
    <property type="entry name" value="Bifunctional purine biosynthesis protein PurH"/>
    <property type="match status" value="1"/>
</dbReference>
<dbReference type="Gene3D" id="3.40.50.1380">
    <property type="entry name" value="Methylglyoxal synthase-like domain"/>
    <property type="match status" value="1"/>
</dbReference>
<dbReference type="CDD" id="cd01421">
    <property type="entry name" value="IMPCH"/>
    <property type="match status" value="1"/>
</dbReference>
<dbReference type="Pfam" id="PF01808">
    <property type="entry name" value="AICARFT_IMPCHas"/>
    <property type="match status" value="1"/>
</dbReference>
<dbReference type="InterPro" id="IPR036914">
    <property type="entry name" value="MGS-like_dom_sf"/>
</dbReference>
<dbReference type="EC" id="3.5.4.10" evidence="10"/>
<dbReference type="NCBIfam" id="NF002049">
    <property type="entry name" value="PRK00881.1"/>
    <property type="match status" value="1"/>
</dbReference>
<dbReference type="SUPFAM" id="SSF52335">
    <property type="entry name" value="Methylglyoxal synthase-like"/>
    <property type="match status" value="1"/>
</dbReference>
<comment type="pathway">
    <text evidence="2 10">Purine metabolism; IMP biosynthesis via de novo pathway; 5-formamido-1-(5-phospho-D-ribosyl)imidazole-4-carboxamide from 5-amino-1-(5-phospho-D-ribosyl)imidazole-4-carboxamide (10-formyl THF route): step 1/1.</text>
</comment>
<dbReference type="FunFam" id="3.40.50.1380:FF:000001">
    <property type="entry name" value="Bifunctional purine biosynthesis protein PurH"/>
    <property type="match status" value="1"/>
</dbReference>